<dbReference type="Proteomes" id="UP000638648">
    <property type="component" value="Unassembled WGS sequence"/>
</dbReference>
<organism evidence="2 3">
    <name type="scientific">Actinopolymorpha pittospori</name>
    <dbReference type="NCBI Taxonomy" id="648752"/>
    <lineage>
        <taxon>Bacteria</taxon>
        <taxon>Bacillati</taxon>
        <taxon>Actinomycetota</taxon>
        <taxon>Actinomycetes</taxon>
        <taxon>Propionibacteriales</taxon>
        <taxon>Actinopolymorphaceae</taxon>
        <taxon>Actinopolymorpha</taxon>
    </lineage>
</organism>
<evidence type="ECO:0000313" key="2">
    <source>
        <dbReference type="EMBL" id="MBE1603509.1"/>
    </source>
</evidence>
<dbReference type="AlphaFoldDB" id="A0A927MP66"/>
<protein>
    <submittedName>
        <fullName evidence="2">Uncharacterized protein</fullName>
    </submittedName>
</protein>
<proteinExistence type="predicted"/>
<sequence length="99" mass="11293">MPNQPKTPNRPIRIPDGIWVSAQEIAARAETDSAVVHADLTRYVRRRWRLLSADTRAWVKREFPPSTTKSPAGESRRDRARSPRGGGRRRRPGTDKAHK</sequence>
<keyword evidence="3" id="KW-1185">Reference proteome</keyword>
<feature type="region of interest" description="Disordered" evidence="1">
    <location>
        <begin position="62"/>
        <end position="99"/>
    </location>
</feature>
<accession>A0A927MP66</accession>
<dbReference type="RefSeq" id="WP_192748308.1">
    <property type="nucleotide sequence ID" value="NZ_BAABJL010000016.1"/>
</dbReference>
<evidence type="ECO:0000313" key="3">
    <source>
        <dbReference type="Proteomes" id="UP000638648"/>
    </source>
</evidence>
<evidence type="ECO:0000256" key="1">
    <source>
        <dbReference type="SAM" id="MobiDB-lite"/>
    </source>
</evidence>
<dbReference type="EMBL" id="JADBEM010000001">
    <property type="protein sequence ID" value="MBE1603509.1"/>
    <property type="molecule type" value="Genomic_DNA"/>
</dbReference>
<gene>
    <name evidence="2" type="ORF">HEB94_000357</name>
</gene>
<name>A0A927MP66_9ACTN</name>
<comment type="caution">
    <text evidence="2">The sequence shown here is derived from an EMBL/GenBank/DDBJ whole genome shotgun (WGS) entry which is preliminary data.</text>
</comment>
<reference evidence="2" key="1">
    <citation type="submission" date="2020-10" db="EMBL/GenBank/DDBJ databases">
        <title>Sequencing the genomes of 1000 actinobacteria strains.</title>
        <authorList>
            <person name="Klenk H.-P."/>
        </authorList>
    </citation>
    <scope>NUCLEOTIDE SEQUENCE</scope>
    <source>
        <strain evidence="2">DSM 45354</strain>
    </source>
</reference>